<accession>A0A1C6KC35</accession>
<organism evidence="1">
    <name type="scientific">uncultured Anaerotruncus sp</name>
    <dbReference type="NCBI Taxonomy" id="905011"/>
    <lineage>
        <taxon>Bacteria</taxon>
        <taxon>Bacillati</taxon>
        <taxon>Bacillota</taxon>
        <taxon>Clostridia</taxon>
        <taxon>Eubacteriales</taxon>
        <taxon>Oscillospiraceae</taxon>
        <taxon>Anaerotruncus</taxon>
        <taxon>environmental samples</taxon>
    </lineage>
</organism>
<protein>
    <submittedName>
        <fullName evidence="1">Virus attachment protein p12 family</fullName>
    </submittedName>
</protein>
<dbReference type="EMBL" id="FMHG01000007">
    <property type="protein sequence ID" value="SCJ91850.1"/>
    <property type="molecule type" value="Genomic_DNA"/>
</dbReference>
<dbReference type="AlphaFoldDB" id="A0A1C6KC35"/>
<dbReference type="Pfam" id="PF12669">
    <property type="entry name" value="FeoB_associated"/>
    <property type="match status" value="1"/>
</dbReference>
<sequence length="50" mass="5363">MELLILALLLGYACLVIYRKIKRRTQGCRGCSCGSCPLAGHAAPDGKKGR</sequence>
<proteinExistence type="predicted"/>
<name>A0A1C6KC35_9FIRM</name>
<evidence type="ECO:0000313" key="1">
    <source>
        <dbReference type="EMBL" id="SCJ91850.1"/>
    </source>
</evidence>
<gene>
    <name evidence="1" type="ORF">SAMEA3545359_02881</name>
</gene>
<reference evidence="1" key="1">
    <citation type="submission" date="2015-09" db="EMBL/GenBank/DDBJ databases">
        <authorList>
            <consortium name="Pathogen Informatics"/>
        </authorList>
    </citation>
    <scope>NUCLEOTIDE SEQUENCE</scope>
    <source>
        <strain evidence="1">2789STDY5834896</strain>
    </source>
</reference>